<accession>S9TQ35</accession>
<proteinExistence type="predicted"/>
<organism evidence="1 2">
    <name type="scientific">Strigomonas culicis</name>
    <dbReference type="NCBI Taxonomy" id="28005"/>
    <lineage>
        <taxon>Eukaryota</taxon>
        <taxon>Discoba</taxon>
        <taxon>Euglenozoa</taxon>
        <taxon>Kinetoplastea</taxon>
        <taxon>Metakinetoplastina</taxon>
        <taxon>Trypanosomatida</taxon>
        <taxon>Trypanosomatidae</taxon>
        <taxon>Strigomonadinae</taxon>
        <taxon>Strigomonas</taxon>
    </lineage>
</organism>
<dbReference type="Proteomes" id="UP000015354">
    <property type="component" value="Unassembled WGS sequence"/>
</dbReference>
<gene>
    <name evidence="1" type="ORF">STCU_09786</name>
</gene>
<dbReference type="EMBL" id="ATMH01009786">
    <property type="protein sequence ID" value="EPY18764.1"/>
    <property type="molecule type" value="Genomic_DNA"/>
</dbReference>
<evidence type="ECO:0000313" key="1">
    <source>
        <dbReference type="EMBL" id="EPY18764.1"/>
    </source>
</evidence>
<reference evidence="1 2" key="1">
    <citation type="journal article" date="2013" name="PLoS ONE">
        <title>Predicting the Proteins of Angomonas deanei, Strigomonas culicis and Their Respective Endosymbionts Reveals New Aspects of the Trypanosomatidae Family.</title>
        <authorList>
            <person name="Motta M.C."/>
            <person name="Martins A.C."/>
            <person name="de Souza S.S."/>
            <person name="Catta-Preta C.M."/>
            <person name="Silva R."/>
            <person name="Klein C.C."/>
            <person name="de Almeida L.G."/>
            <person name="de Lima Cunha O."/>
            <person name="Ciapina L.P."/>
            <person name="Brocchi M."/>
            <person name="Colabardini A.C."/>
            <person name="de Araujo Lima B."/>
            <person name="Machado C.R."/>
            <person name="de Almeida Soares C.M."/>
            <person name="Probst C.M."/>
            <person name="de Menezes C.B."/>
            <person name="Thompson C.E."/>
            <person name="Bartholomeu D.C."/>
            <person name="Gradia D.F."/>
            <person name="Pavoni D.P."/>
            <person name="Grisard E.C."/>
            <person name="Fantinatti-Garboggini F."/>
            <person name="Marchini F.K."/>
            <person name="Rodrigues-Luiz G.F."/>
            <person name="Wagner G."/>
            <person name="Goldman G.H."/>
            <person name="Fietto J.L."/>
            <person name="Elias M.C."/>
            <person name="Goldman M.H."/>
            <person name="Sagot M.F."/>
            <person name="Pereira M."/>
            <person name="Stoco P.H."/>
            <person name="de Mendonca-Neto R.P."/>
            <person name="Teixeira S.M."/>
            <person name="Maciel T.E."/>
            <person name="de Oliveira Mendes T.A."/>
            <person name="Urmenyi T.P."/>
            <person name="de Souza W."/>
            <person name="Schenkman S."/>
            <person name="de Vasconcelos A.T."/>
        </authorList>
    </citation>
    <scope>NUCLEOTIDE SEQUENCE [LARGE SCALE GENOMIC DNA]</scope>
</reference>
<evidence type="ECO:0000313" key="2">
    <source>
        <dbReference type="Proteomes" id="UP000015354"/>
    </source>
</evidence>
<dbReference type="AlphaFoldDB" id="S9TQ35"/>
<keyword evidence="2" id="KW-1185">Reference proteome</keyword>
<sequence>MPCVALLFDTLDSVTCHDGPLPLNLIHRCVPHVASAVSAWAPKSPPTGDARQTDEYFVLKGLLRRGYFDDQLTAKSPFVEATLACRCVNLFRALCERGLRWSPSELESYFSEGDESEVFLLIKEYEARRYSQRATSAYRISRKQHIMYEALDAKKLLKKYTNELRKRHLRPLMM</sequence>
<protein>
    <submittedName>
        <fullName evidence="1">Uncharacterized protein</fullName>
    </submittedName>
</protein>
<name>S9TQ35_9TRYP</name>
<comment type="caution">
    <text evidence="1">The sequence shown here is derived from an EMBL/GenBank/DDBJ whole genome shotgun (WGS) entry which is preliminary data.</text>
</comment>